<dbReference type="Gene3D" id="3.40.50.1110">
    <property type="entry name" value="SGNH hydrolase"/>
    <property type="match status" value="1"/>
</dbReference>
<dbReference type="Proteomes" id="UP001148313">
    <property type="component" value="Unassembled WGS sequence"/>
</dbReference>
<dbReference type="InterPro" id="IPR036514">
    <property type="entry name" value="SGNH_hydro_sf"/>
</dbReference>
<organism evidence="1 2">
    <name type="scientific">Hoeflea poritis</name>
    <dbReference type="NCBI Taxonomy" id="2993659"/>
    <lineage>
        <taxon>Bacteria</taxon>
        <taxon>Pseudomonadati</taxon>
        <taxon>Pseudomonadota</taxon>
        <taxon>Alphaproteobacteria</taxon>
        <taxon>Hyphomicrobiales</taxon>
        <taxon>Rhizobiaceae</taxon>
        <taxon>Hoeflea</taxon>
    </lineage>
</organism>
<accession>A0ABT4VW10</accession>
<proteinExistence type="predicted"/>
<protein>
    <recommendedName>
        <fullName evidence="3">SGNH hydrolase-type esterase domain-containing protein</fullName>
    </recommendedName>
</protein>
<gene>
    <name evidence="1" type="ORF">OOZ53_25990</name>
</gene>
<evidence type="ECO:0000313" key="2">
    <source>
        <dbReference type="Proteomes" id="UP001148313"/>
    </source>
</evidence>
<dbReference type="RefSeq" id="WP_271092708.1">
    <property type="nucleotide sequence ID" value="NZ_JAPJZH010000034.1"/>
</dbReference>
<evidence type="ECO:0000313" key="1">
    <source>
        <dbReference type="EMBL" id="MDA4848829.1"/>
    </source>
</evidence>
<dbReference type="EMBL" id="JAPJZH010000034">
    <property type="protein sequence ID" value="MDA4848829.1"/>
    <property type="molecule type" value="Genomic_DNA"/>
</dbReference>
<keyword evidence="2" id="KW-1185">Reference proteome</keyword>
<comment type="caution">
    <text evidence="1">The sequence shown here is derived from an EMBL/GenBank/DDBJ whole genome shotgun (WGS) entry which is preliminary data.</text>
</comment>
<evidence type="ECO:0008006" key="3">
    <source>
        <dbReference type="Google" id="ProtNLM"/>
    </source>
</evidence>
<name>A0ABT4VW10_9HYPH</name>
<reference evidence="1" key="1">
    <citation type="submission" date="2022-11" db="EMBL/GenBank/DDBJ databases">
        <title>Hoeflea poritis sp. nov., isolated from scleractinian coral Porites lutea.</title>
        <authorList>
            <person name="Zhang G."/>
            <person name="Wei Q."/>
            <person name="Cai L."/>
        </authorList>
    </citation>
    <scope>NUCLEOTIDE SEQUENCE</scope>
    <source>
        <strain evidence="1">E7-10</strain>
    </source>
</reference>
<sequence length="347" mass="38616">MEPITYAEYVKLSGDLNNREKFRAYSTVVRGEGGFDFRVVPNPDLVTMTEEEAQLENAMQIGNDTERAARKFAFTMDRIFSRDKPVLVSEGDSWFQFPILVREIIDYLNEQYAILSLGAAGDTAQNMVHGNLSPTQTEYLTNLRAQAQHVKAFLFSAAGNDIIGEDPVTKKSALFDILNDFNGDTNDIAGHINEIVLAQRMAALQAAYSKVIADVRAEPGLQRLPIIFHGYDYPFPAPWGPNDPRNPIHAKKNEWLGEPLDDRNFPTSTQAQLDLRRGIVKELIDRLYAMLNGLAGNSVQTGIWVVDCRGAMPDVTDWIDEIHGTSQGFGKVTELFRATLSSAMANA</sequence>